<dbReference type="InterPro" id="IPR001296">
    <property type="entry name" value="Glyco_trans_1"/>
</dbReference>
<dbReference type="GO" id="GO:0016758">
    <property type="term" value="F:hexosyltransferase activity"/>
    <property type="evidence" value="ECO:0007669"/>
    <property type="project" value="TreeGrafter"/>
</dbReference>
<keyword evidence="3" id="KW-0808">Transferase</keyword>
<accession>A0A5C7BFA3</accession>
<dbReference type="AlphaFoldDB" id="A0A5C7BFA3"/>
<comment type="caution">
    <text evidence="3">The sequence shown here is derived from an EMBL/GenBank/DDBJ whole genome shotgun (WGS) entry which is preliminary data.</text>
</comment>
<evidence type="ECO:0000313" key="3">
    <source>
        <dbReference type="EMBL" id="TXE17097.1"/>
    </source>
</evidence>
<reference evidence="3 4" key="1">
    <citation type="submission" date="2019-08" db="EMBL/GenBank/DDBJ databases">
        <title>Genome of Psychroserpens burtonensis ACAM 167.</title>
        <authorList>
            <person name="Bowman J.P."/>
        </authorList>
    </citation>
    <scope>NUCLEOTIDE SEQUENCE [LARGE SCALE GENOMIC DNA]</scope>
    <source>
        <strain evidence="3 4">ACAM 167</strain>
    </source>
</reference>
<feature type="domain" description="Glycosyltransferase subfamily 4-like N-terminal" evidence="2">
    <location>
        <begin position="19"/>
        <end position="176"/>
    </location>
</feature>
<protein>
    <submittedName>
        <fullName evidence="3">Glycosyltransferase family 4 protein</fullName>
    </submittedName>
</protein>
<dbReference type="Pfam" id="PF00534">
    <property type="entry name" value="Glycos_transf_1"/>
    <property type="match status" value="1"/>
</dbReference>
<dbReference type="CDD" id="cd03801">
    <property type="entry name" value="GT4_PimA-like"/>
    <property type="match status" value="1"/>
</dbReference>
<dbReference type="STRING" id="1123037.GCA_000425305_00361"/>
<sequence>MTLETTYILIITSEFPPQPGGIGNHAYNLALYLSKQDYTVEVIADQRSITGDEERDFDTALPFLVTRIKRTRRRSFMYLQRILTTRKRCRTASHIIATGKFSLWNIGFLNVRKAAKTMAIIHGTEVNLKSFFLRKSIDLALQKFNTIVAVSNYTKGLVAHLNKKVVVIPNGIDVDQWLANIAQQPLKGQPSLITVGRVSSRKGQLNVIKRLPELVKRFPELHYHCVGIPTEAEYFIKVAEALHVGSYVTFHGSVSAAILKQMLGATDLFVMLSSESVTGDVEGFGIAILEANALGIPAIGAKGCGIEDAISDGHSGLLINGNSTKDFETALVTILSHKATYRMEAKKWAQQHDWTLIINQYLALLE</sequence>
<gene>
    <name evidence="3" type="ORF">ES692_10590</name>
</gene>
<dbReference type="InterPro" id="IPR028098">
    <property type="entry name" value="Glyco_trans_4-like_N"/>
</dbReference>
<evidence type="ECO:0000259" key="1">
    <source>
        <dbReference type="Pfam" id="PF00534"/>
    </source>
</evidence>
<name>A0A5C7BFA3_9FLAO</name>
<dbReference type="RefSeq" id="WP_147231719.1">
    <property type="nucleotide sequence ID" value="NZ_VOSB01000014.1"/>
</dbReference>
<organism evidence="3 4">
    <name type="scientific">Psychroserpens burtonensis</name>
    <dbReference type="NCBI Taxonomy" id="49278"/>
    <lineage>
        <taxon>Bacteria</taxon>
        <taxon>Pseudomonadati</taxon>
        <taxon>Bacteroidota</taxon>
        <taxon>Flavobacteriia</taxon>
        <taxon>Flavobacteriales</taxon>
        <taxon>Flavobacteriaceae</taxon>
        <taxon>Psychroserpens</taxon>
    </lineage>
</organism>
<evidence type="ECO:0000259" key="2">
    <source>
        <dbReference type="Pfam" id="PF13439"/>
    </source>
</evidence>
<dbReference type="SUPFAM" id="SSF53756">
    <property type="entry name" value="UDP-Glycosyltransferase/glycogen phosphorylase"/>
    <property type="match status" value="1"/>
</dbReference>
<dbReference type="Proteomes" id="UP000321938">
    <property type="component" value="Unassembled WGS sequence"/>
</dbReference>
<proteinExistence type="predicted"/>
<dbReference type="Gene3D" id="3.40.50.2000">
    <property type="entry name" value="Glycogen Phosphorylase B"/>
    <property type="match status" value="2"/>
</dbReference>
<dbReference type="InterPro" id="IPR050194">
    <property type="entry name" value="Glycosyltransferase_grp1"/>
</dbReference>
<dbReference type="PANTHER" id="PTHR45947:SF3">
    <property type="entry name" value="SULFOQUINOVOSYL TRANSFERASE SQD2"/>
    <property type="match status" value="1"/>
</dbReference>
<dbReference type="PANTHER" id="PTHR45947">
    <property type="entry name" value="SULFOQUINOVOSYL TRANSFERASE SQD2"/>
    <property type="match status" value="1"/>
</dbReference>
<dbReference type="Pfam" id="PF13439">
    <property type="entry name" value="Glyco_transf_4"/>
    <property type="match status" value="1"/>
</dbReference>
<evidence type="ECO:0000313" key="4">
    <source>
        <dbReference type="Proteomes" id="UP000321938"/>
    </source>
</evidence>
<dbReference type="EMBL" id="VOSB01000014">
    <property type="protein sequence ID" value="TXE17097.1"/>
    <property type="molecule type" value="Genomic_DNA"/>
</dbReference>
<feature type="domain" description="Glycosyl transferase family 1" evidence="1">
    <location>
        <begin position="185"/>
        <end position="343"/>
    </location>
</feature>
<keyword evidence="4" id="KW-1185">Reference proteome</keyword>
<dbReference type="OrthoDB" id="9811239at2"/>